<evidence type="ECO:0000256" key="4">
    <source>
        <dbReference type="ARBA" id="ARBA00022692"/>
    </source>
</evidence>
<keyword evidence="8 9" id="KW-0472">Membrane</keyword>
<feature type="transmembrane region" description="Helical" evidence="9">
    <location>
        <begin position="193"/>
        <end position="213"/>
    </location>
</feature>
<feature type="transmembrane region" description="Helical" evidence="9">
    <location>
        <begin position="407"/>
        <end position="427"/>
    </location>
</feature>
<comment type="similarity">
    <text evidence="2 9">Belongs to the ADP/ATP translocase tlc family.</text>
</comment>
<dbReference type="Pfam" id="PF03219">
    <property type="entry name" value="TLC"/>
    <property type="match status" value="1"/>
</dbReference>
<keyword evidence="6 9" id="KW-0067">ATP-binding</keyword>
<keyword evidence="3 9" id="KW-0813">Transport</keyword>
<dbReference type="InterPro" id="IPR036259">
    <property type="entry name" value="MFS_trans_sf"/>
</dbReference>
<name>A0A2S1WLD6_CHLPS</name>
<dbReference type="EMBL" id="MG823181">
    <property type="protein sequence ID" value="AWJ67987.1"/>
    <property type="molecule type" value="Genomic_DNA"/>
</dbReference>
<sequence length="558" mass="62562">MLYNFGKEFMQSSEMKPFSRLRAYFCPIYRSEFPKFIPLFWLAFFVGFNYCLLKSMKDTLVVVGSDAGAEVIPFLKVWGIVPGAVIVTMVYGWLSNRCPRDTVFYSFIGTFLGFFFLFAVVIYPMGDAIHLHSVADRLQELLPQGLRGFIVMIRYWSYSLYYVMSELWSSVILSTLFWGLANEVTSIKEAGRFYALINTGLNLSSVFAGEISYWMGKHTFFVFPFVKDKWHEVMLNLTMLIVLAGLSMIWLYRKVHLLTKHTYNFSAYSSSEPVTEELTQVEESVASAKAKKKTKAKAKNLFLYLIRSRYLLGLAIIVLSYNLVIHLFEVVWKDQVSQIYSSHVEFNSYMSRITTLIGIVSVLAAIFLTGQSIRKWGWTVGALTTPIVMLVTGVLFFGAIFAVKRDVMIFGGLFNTAPMVIAAWIGGMQNVFSRAAKFTFFDQTKEMAFVPLPNDQKNFGKAAIDGVVSRIGKSGGSLIYQGLLIIFSSVAASLNVIAVVLLLIMIVWIAVVAFIGREYNIKEAAAVAASLDADPMVSDVAISKTTGENSNQEEVATL</sequence>
<evidence type="ECO:0000256" key="7">
    <source>
        <dbReference type="ARBA" id="ARBA00022989"/>
    </source>
</evidence>
<evidence type="ECO:0000256" key="8">
    <source>
        <dbReference type="ARBA" id="ARBA00023136"/>
    </source>
</evidence>
<evidence type="ECO:0000256" key="6">
    <source>
        <dbReference type="ARBA" id="ARBA00022840"/>
    </source>
</evidence>
<dbReference type="AlphaFoldDB" id="A0A2S1WLD6"/>
<dbReference type="SUPFAM" id="SSF103473">
    <property type="entry name" value="MFS general substrate transporter"/>
    <property type="match status" value="1"/>
</dbReference>
<keyword evidence="4 9" id="KW-0812">Transmembrane</keyword>
<feature type="transmembrane region" description="Helical" evidence="9">
    <location>
        <begin position="160"/>
        <end position="181"/>
    </location>
</feature>
<dbReference type="PANTHER" id="PTHR31187">
    <property type="match status" value="1"/>
</dbReference>
<feature type="transmembrane region" description="Helical" evidence="9">
    <location>
        <begin position="380"/>
        <end position="401"/>
    </location>
</feature>
<protein>
    <recommendedName>
        <fullName evidence="9">ADP,ATP carrier protein</fullName>
    </recommendedName>
</protein>
<dbReference type="NCBIfam" id="TIGR00769">
    <property type="entry name" value="AAA"/>
    <property type="match status" value="1"/>
</dbReference>
<reference evidence="10" key="1">
    <citation type="submission" date="2018-01" db="EMBL/GenBank/DDBJ databases">
        <title>Chlamydia psittaci epizootic.</title>
        <authorList>
            <person name="Jelocnik M."/>
        </authorList>
    </citation>
    <scope>NUCLEOTIDE SEQUENCE</scope>
    <source>
        <strain evidence="10">CR394</strain>
    </source>
</reference>
<evidence type="ECO:0000256" key="1">
    <source>
        <dbReference type="ARBA" id="ARBA00004141"/>
    </source>
</evidence>
<evidence type="ECO:0000256" key="9">
    <source>
        <dbReference type="RuleBase" id="RU363121"/>
    </source>
</evidence>
<dbReference type="GO" id="GO:0005471">
    <property type="term" value="F:ATP:ADP antiporter activity"/>
    <property type="evidence" value="ECO:0007669"/>
    <property type="project" value="InterPro"/>
</dbReference>
<dbReference type="PANTHER" id="PTHR31187:SF1">
    <property type="entry name" value="ADP,ATP CARRIER PROTEIN 1"/>
    <property type="match status" value="1"/>
</dbReference>
<keyword evidence="5 9" id="KW-0547">Nucleotide-binding</keyword>
<organism evidence="10">
    <name type="scientific">Chlamydia psittaci</name>
    <name type="common">Chlamydophila psittaci</name>
    <dbReference type="NCBI Taxonomy" id="83554"/>
    <lineage>
        <taxon>Bacteria</taxon>
        <taxon>Pseudomonadati</taxon>
        <taxon>Chlamydiota</taxon>
        <taxon>Chlamydiia</taxon>
        <taxon>Chlamydiales</taxon>
        <taxon>Chlamydiaceae</taxon>
        <taxon>Chlamydia/Chlamydophila group</taxon>
        <taxon>Chlamydia</taxon>
    </lineage>
</organism>
<feature type="transmembrane region" description="Helical" evidence="9">
    <location>
        <begin position="483"/>
        <end position="516"/>
    </location>
</feature>
<dbReference type="InterPro" id="IPR004667">
    <property type="entry name" value="ADP_ATP_car_bac_type"/>
</dbReference>
<comment type="subcellular location">
    <subcellularLocation>
        <location evidence="1 9">Membrane</location>
        <topology evidence="1 9">Multi-pass membrane protein</topology>
    </subcellularLocation>
</comment>
<dbReference type="GO" id="GO:0016020">
    <property type="term" value="C:membrane"/>
    <property type="evidence" value="ECO:0007669"/>
    <property type="project" value="UniProtKB-SubCell"/>
</dbReference>
<accession>A0A2S1WLD6</accession>
<feature type="transmembrane region" description="Helical" evidence="9">
    <location>
        <begin position="36"/>
        <end position="55"/>
    </location>
</feature>
<feature type="transmembrane region" description="Helical" evidence="9">
    <location>
        <begin position="301"/>
        <end position="328"/>
    </location>
</feature>
<feature type="transmembrane region" description="Helical" evidence="9">
    <location>
        <begin position="103"/>
        <end position="123"/>
    </location>
</feature>
<keyword evidence="7 9" id="KW-1133">Transmembrane helix</keyword>
<dbReference type="GO" id="GO:0005524">
    <property type="term" value="F:ATP binding"/>
    <property type="evidence" value="ECO:0007669"/>
    <property type="project" value="UniProtKB-KW"/>
</dbReference>
<evidence type="ECO:0000256" key="3">
    <source>
        <dbReference type="ARBA" id="ARBA00022448"/>
    </source>
</evidence>
<evidence type="ECO:0000313" key="10">
    <source>
        <dbReference type="EMBL" id="AWJ67987.1"/>
    </source>
</evidence>
<feature type="transmembrane region" description="Helical" evidence="9">
    <location>
        <begin position="348"/>
        <end position="368"/>
    </location>
</feature>
<feature type="transmembrane region" description="Helical" evidence="9">
    <location>
        <begin position="75"/>
        <end position="94"/>
    </location>
</feature>
<proteinExistence type="inferred from homology"/>
<feature type="transmembrane region" description="Helical" evidence="9">
    <location>
        <begin position="233"/>
        <end position="252"/>
    </location>
</feature>
<evidence type="ECO:0000256" key="5">
    <source>
        <dbReference type="ARBA" id="ARBA00022741"/>
    </source>
</evidence>
<evidence type="ECO:0000256" key="2">
    <source>
        <dbReference type="ARBA" id="ARBA00007127"/>
    </source>
</evidence>